<dbReference type="Gene3D" id="1.20.1420.20">
    <property type="entry name" value="M75 peptidase, HXXE motif"/>
    <property type="match status" value="1"/>
</dbReference>
<evidence type="ECO:0000256" key="1">
    <source>
        <dbReference type="ARBA" id="ARBA00004196"/>
    </source>
</evidence>
<dbReference type="Proteomes" id="UP000283433">
    <property type="component" value="Unassembled WGS sequence"/>
</dbReference>
<feature type="domain" description="Imelysin-like" evidence="3">
    <location>
        <begin position="49"/>
        <end position="340"/>
    </location>
</feature>
<keyword evidence="5" id="KW-1185">Reference proteome</keyword>
<dbReference type="InterPro" id="IPR034982">
    <property type="entry name" value="Imelysin-like_IrpA"/>
</dbReference>
<protein>
    <recommendedName>
        <fullName evidence="3">Imelysin-like domain-containing protein</fullName>
    </recommendedName>
</protein>
<dbReference type="RefSeq" id="WP_120179989.1">
    <property type="nucleotide sequence ID" value="NZ_MBTA01000001.1"/>
</dbReference>
<evidence type="ECO:0000313" key="4">
    <source>
        <dbReference type="EMBL" id="RKD20073.1"/>
    </source>
</evidence>
<dbReference type="AlphaFoldDB" id="A0A419SBM6"/>
<dbReference type="GO" id="GO:0030313">
    <property type="term" value="C:cell envelope"/>
    <property type="evidence" value="ECO:0007669"/>
    <property type="project" value="UniProtKB-SubCell"/>
</dbReference>
<comment type="subcellular location">
    <subcellularLocation>
        <location evidence="1">Cell envelope</location>
    </subcellularLocation>
</comment>
<name>A0A419SBM6_9SPHI</name>
<evidence type="ECO:0000256" key="2">
    <source>
        <dbReference type="ARBA" id="ARBA00022729"/>
    </source>
</evidence>
<comment type="caution">
    <text evidence="4">The sequence shown here is derived from an EMBL/GenBank/DDBJ whole genome shotgun (WGS) entry which is preliminary data.</text>
</comment>
<dbReference type="OrthoDB" id="9764688at2"/>
<gene>
    <name evidence="4" type="ORF">BCY91_00135</name>
</gene>
<dbReference type="Pfam" id="PF09375">
    <property type="entry name" value="Peptidase_M75"/>
    <property type="match status" value="1"/>
</dbReference>
<sequence>MKTVNKNIFGLLIVTAVAFTACKKDNDNDVDPEVLQSEILANIGDNVCTASYIDMDAKAGELQTSVNTLVVTTNDANLEDARKKWKAMRSTWEQTESWLFGPVEANNIDPRIDTWPVDFNQLDAILTGQDVLNDTYVDALEDELKGFHPIEYLLWGKNGNKEATDFTVREKEYLKALTQNLIKLTKEVKDTWLNGYNVQFKTAGAGSTEFSTKQEAFQQVVDAMAGICGEVADAKIKEPFDAADPSKEESPFAKNSFTDFQNNIKGIMLIYQGKFAKDGKGLEDLVRQYNLSLDGEIKAKHAAALAALEAFGTKPFGEAITTDHTKVQNAIDKIDELAELLDGKLRNFVLKYTK</sequence>
<dbReference type="InterPro" id="IPR018976">
    <property type="entry name" value="Imelysin-like"/>
</dbReference>
<evidence type="ECO:0000259" key="3">
    <source>
        <dbReference type="Pfam" id="PF09375"/>
    </source>
</evidence>
<proteinExistence type="predicted"/>
<evidence type="ECO:0000313" key="5">
    <source>
        <dbReference type="Proteomes" id="UP000283433"/>
    </source>
</evidence>
<reference evidence="4 5" key="1">
    <citation type="submission" date="2016-07" db="EMBL/GenBank/DDBJ databases">
        <title>Genome of Pelobium manganitolerans.</title>
        <authorList>
            <person name="Wu S."/>
            <person name="Wang G."/>
        </authorList>
    </citation>
    <scope>NUCLEOTIDE SEQUENCE [LARGE SCALE GENOMIC DNA]</scope>
    <source>
        <strain evidence="4 5">YS-25</strain>
    </source>
</reference>
<dbReference type="EMBL" id="MBTA01000001">
    <property type="protein sequence ID" value="RKD20073.1"/>
    <property type="molecule type" value="Genomic_DNA"/>
</dbReference>
<accession>A0A419SBM6</accession>
<dbReference type="InterPro" id="IPR038352">
    <property type="entry name" value="Imelysin_sf"/>
</dbReference>
<dbReference type="PROSITE" id="PS51257">
    <property type="entry name" value="PROKAR_LIPOPROTEIN"/>
    <property type="match status" value="1"/>
</dbReference>
<keyword evidence="2" id="KW-0732">Signal</keyword>
<dbReference type="CDD" id="cd14658">
    <property type="entry name" value="Imelysin-like_IrpA"/>
    <property type="match status" value="1"/>
</dbReference>
<organism evidence="4 5">
    <name type="scientific">Pelobium manganitolerans</name>
    <dbReference type="NCBI Taxonomy" id="1842495"/>
    <lineage>
        <taxon>Bacteria</taxon>
        <taxon>Pseudomonadati</taxon>
        <taxon>Bacteroidota</taxon>
        <taxon>Sphingobacteriia</taxon>
        <taxon>Sphingobacteriales</taxon>
        <taxon>Sphingobacteriaceae</taxon>
        <taxon>Pelobium</taxon>
    </lineage>
</organism>